<dbReference type="RefSeq" id="WP_152596409.1">
    <property type="nucleotide sequence ID" value="NZ_BBNU01000021.1"/>
</dbReference>
<dbReference type="AlphaFoldDB" id="A0A090X6X0"/>
<dbReference type="EMBL" id="BBNU01000021">
    <property type="protein sequence ID" value="GAL82017.1"/>
    <property type="molecule type" value="Genomic_DNA"/>
</dbReference>
<evidence type="ECO:0000256" key="1">
    <source>
        <dbReference type="SAM" id="Phobius"/>
    </source>
</evidence>
<keyword evidence="1" id="KW-1133">Transmembrane helix</keyword>
<proteinExistence type="predicted"/>
<keyword evidence="1" id="KW-0812">Transmembrane</keyword>
<keyword evidence="1" id="KW-0472">Membrane</keyword>
<accession>A0A090X6X0</accession>
<evidence type="ECO:0000313" key="3">
    <source>
        <dbReference type="Proteomes" id="UP000029643"/>
    </source>
</evidence>
<dbReference type="Proteomes" id="UP000029643">
    <property type="component" value="Unassembled WGS sequence"/>
</dbReference>
<organism evidence="2 3">
    <name type="scientific">Algibacter lectus</name>
    <dbReference type="NCBI Taxonomy" id="221126"/>
    <lineage>
        <taxon>Bacteria</taxon>
        <taxon>Pseudomonadati</taxon>
        <taxon>Bacteroidota</taxon>
        <taxon>Flavobacteriia</taxon>
        <taxon>Flavobacteriales</taxon>
        <taxon>Flavobacteriaceae</taxon>
        <taxon>Algibacter</taxon>
    </lineage>
</organism>
<feature type="transmembrane region" description="Helical" evidence="1">
    <location>
        <begin position="78"/>
        <end position="97"/>
    </location>
</feature>
<protein>
    <submittedName>
        <fullName evidence="2">Uncharacterized protein</fullName>
    </submittedName>
</protein>
<name>A0A090X6X0_9FLAO</name>
<sequence length="148" mass="16963">MTKKEFDYLLLKFENKQCSIEEENLLFQFYNDFQKNNKMASWKFSEIEEARIRILKRLNTTIESHQITSKNVINWRKLASVAAIFVGFVSITILFFANSEVSQTPENNITLQLQDGTIKVLNEPTSNVKVLNTNGQVIGKQKGGSVDL</sequence>
<reference evidence="2 3" key="1">
    <citation type="journal article" date="2014" name="Genome Announc.">
        <title>Draft Genome Sequences of Marine Flavobacterium Algibacter lectus Strains SS8 and NR4.</title>
        <authorList>
            <person name="Takatani N."/>
            <person name="Nakanishi M."/>
            <person name="Meirelles P."/>
            <person name="Mino S."/>
            <person name="Suda W."/>
            <person name="Oshima K."/>
            <person name="Hattori M."/>
            <person name="Ohkuma M."/>
            <person name="Hosokawa M."/>
            <person name="Miyashita K."/>
            <person name="Thompson F.L."/>
            <person name="Niwa A."/>
            <person name="Sawabe T."/>
            <person name="Sawabe T."/>
        </authorList>
    </citation>
    <scope>NUCLEOTIDE SEQUENCE [LARGE SCALE GENOMIC DNA]</scope>
    <source>
        <strain evidence="3">JCM19274</strain>
    </source>
</reference>
<gene>
    <name evidence="2" type="ORF">JCM19274_2728</name>
</gene>
<comment type="caution">
    <text evidence="2">The sequence shown here is derived from an EMBL/GenBank/DDBJ whole genome shotgun (WGS) entry which is preliminary data.</text>
</comment>
<evidence type="ECO:0000313" key="2">
    <source>
        <dbReference type="EMBL" id="GAL82017.1"/>
    </source>
</evidence>